<organism evidence="2 3">
    <name type="scientific">Candidatus Falkowbacteria bacterium CG10_big_fil_rev_8_21_14_0_10_37_14</name>
    <dbReference type="NCBI Taxonomy" id="1974561"/>
    <lineage>
        <taxon>Bacteria</taxon>
        <taxon>Candidatus Falkowiibacteriota</taxon>
    </lineage>
</organism>
<gene>
    <name evidence="2" type="ORF">COT94_03190</name>
</gene>
<feature type="transmembrane region" description="Helical" evidence="1">
    <location>
        <begin position="121"/>
        <end position="142"/>
    </location>
</feature>
<name>A0A2M6WT18_9BACT</name>
<keyword evidence="1" id="KW-0472">Membrane</keyword>
<evidence type="ECO:0000256" key="1">
    <source>
        <dbReference type="SAM" id="Phobius"/>
    </source>
</evidence>
<accession>A0A2M6WT18</accession>
<keyword evidence="1" id="KW-1133">Transmembrane helix</keyword>
<evidence type="ECO:0000313" key="3">
    <source>
        <dbReference type="Proteomes" id="UP000228533"/>
    </source>
</evidence>
<feature type="transmembrane region" description="Helical" evidence="1">
    <location>
        <begin position="149"/>
        <end position="173"/>
    </location>
</feature>
<dbReference type="EMBL" id="PFAM01000018">
    <property type="protein sequence ID" value="PIT95915.1"/>
    <property type="molecule type" value="Genomic_DNA"/>
</dbReference>
<proteinExistence type="predicted"/>
<feature type="transmembrane region" description="Helical" evidence="1">
    <location>
        <begin position="64"/>
        <end position="82"/>
    </location>
</feature>
<dbReference type="Proteomes" id="UP000228533">
    <property type="component" value="Unassembled WGS sequence"/>
</dbReference>
<reference evidence="3" key="1">
    <citation type="submission" date="2017-09" db="EMBL/GenBank/DDBJ databases">
        <title>Depth-based differentiation of microbial function through sediment-hosted aquifers and enrichment of novel symbionts in the deep terrestrial subsurface.</title>
        <authorList>
            <person name="Probst A.J."/>
            <person name="Ladd B."/>
            <person name="Jarett J.K."/>
            <person name="Geller-Mcgrath D.E."/>
            <person name="Sieber C.M.K."/>
            <person name="Emerson J.B."/>
            <person name="Anantharaman K."/>
            <person name="Thomas B.C."/>
            <person name="Malmstrom R."/>
            <person name="Stieglmeier M."/>
            <person name="Klingl A."/>
            <person name="Woyke T."/>
            <person name="Ryan C.M."/>
            <person name="Banfield J.F."/>
        </authorList>
    </citation>
    <scope>NUCLEOTIDE SEQUENCE [LARGE SCALE GENOMIC DNA]</scope>
</reference>
<evidence type="ECO:0008006" key="4">
    <source>
        <dbReference type="Google" id="ProtNLM"/>
    </source>
</evidence>
<protein>
    <recommendedName>
        <fullName evidence="4">ZIP family metal transporter</fullName>
    </recommendedName>
</protein>
<feature type="transmembrane region" description="Helical" evidence="1">
    <location>
        <begin position="218"/>
        <end position="236"/>
    </location>
</feature>
<sequence>MEIGYWKFEIIIYFMDKLDCQCECHHEHKKTSSEWLMAFMVGMVAANLLFHFLPEMFEDGELSLWLVTAFLALGSLTQYVLHRFLQPGKNGNQFLWFLNLHNITDGLSIGLAWALKPEFGLSVAIGVLIHDIIHKGIAFRFLRRQGDSLGLAWIKIIATLISISAGFGLAYWLKPDQNLSIFGGAFAAGSLAFVAWLLIQEVFGQRPLVHFDKTKGRLVIYFIIGATAMILIFSVLERWFPGH</sequence>
<keyword evidence="1" id="KW-0812">Transmembrane</keyword>
<dbReference type="AlphaFoldDB" id="A0A2M6WT18"/>
<feature type="transmembrane region" description="Helical" evidence="1">
    <location>
        <begin position="179"/>
        <end position="198"/>
    </location>
</feature>
<evidence type="ECO:0000313" key="2">
    <source>
        <dbReference type="EMBL" id="PIT95915.1"/>
    </source>
</evidence>
<feature type="transmembrane region" description="Helical" evidence="1">
    <location>
        <begin position="35"/>
        <end position="52"/>
    </location>
</feature>
<feature type="transmembrane region" description="Helical" evidence="1">
    <location>
        <begin position="94"/>
        <end position="115"/>
    </location>
</feature>
<comment type="caution">
    <text evidence="2">The sequence shown here is derived from an EMBL/GenBank/DDBJ whole genome shotgun (WGS) entry which is preliminary data.</text>
</comment>